<dbReference type="Proteomes" id="UP001367508">
    <property type="component" value="Unassembled WGS sequence"/>
</dbReference>
<keyword evidence="2" id="KW-1185">Reference proteome</keyword>
<dbReference type="AlphaFoldDB" id="A0AAN9QMW0"/>
<dbReference type="EMBL" id="JAYMYQ010000004">
    <property type="protein sequence ID" value="KAK7337068.1"/>
    <property type="molecule type" value="Genomic_DNA"/>
</dbReference>
<evidence type="ECO:0000313" key="2">
    <source>
        <dbReference type="Proteomes" id="UP001367508"/>
    </source>
</evidence>
<accession>A0AAN9QMW0</accession>
<proteinExistence type="predicted"/>
<gene>
    <name evidence="1" type="ORF">VNO77_17627</name>
</gene>
<evidence type="ECO:0000313" key="1">
    <source>
        <dbReference type="EMBL" id="KAK7337068.1"/>
    </source>
</evidence>
<name>A0AAN9QMW0_CANGL</name>
<comment type="caution">
    <text evidence="1">The sequence shown here is derived from an EMBL/GenBank/DDBJ whole genome shotgun (WGS) entry which is preliminary data.</text>
</comment>
<reference evidence="1 2" key="1">
    <citation type="submission" date="2024-01" db="EMBL/GenBank/DDBJ databases">
        <title>The genomes of 5 underutilized Papilionoideae crops provide insights into root nodulation and disease resistanc.</title>
        <authorList>
            <person name="Jiang F."/>
        </authorList>
    </citation>
    <scope>NUCLEOTIDE SEQUENCE [LARGE SCALE GENOMIC DNA]</scope>
    <source>
        <strain evidence="1">LVBAO_FW01</strain>
        <tissue evidence="1">Leaves</tissue>
    </source>
</reference>
<sequence>MRIKLISVRIEFENSVDPRERKGEGGRGRPVNEVHQFMPGCLSELGLSLKINFWDSSTVKGILVRDNRIQLQGMDQVCYVST</sequence>
<organism evidence="1 2">
    <name type="scientific">Canavalia gladiata</name>
    <name type="common">Sword bean</name>
    <name type="synonym">Dolichos gladiatus</name>
    <dbReference type="NCBI Taxonomy" id="3824"/>
    <lineage>
        <taxon>Eukaryota</taxon>
        <taxon>Viridiplantae</taxon>
        <taxon>Streptophyta</taxon>
        <taxon>Embryophyta</taxon>
        <taxon>Tracheophyta</taxon>
        <taxon>Spermatophyta</taxon>
        <taxon>Magnoliopsida</taxon>
        <taxon>eudicotyledons</taxon>
        <taxon>Gunneridae</taxon>
        <taxon>Pentapetalae</taxon>
        <taxon>rosids</taxon>
        <taxon>fabids</taxon>
        <taxon>Fabales</taxon>
        <taxon>Fabaceae</taxon>
        <taxon>Papilionoideae</taxon>
        <taxon>50 kb inversion clade</taxon>
        <taxon>NPAAA clade</taxon>
        <taxon>indigoferoid/millettioid clade</taxon>
        <taxon>Phaseoleae</taxon>
        <taxon>Canavalia</taxon>
    </lineage>
</organism>
<protein>
    <submittedName>
        <fullName evidence="1">Uncharacterized protein</fullName>
    </submittedName>
</protein>